<dbReference type="EMBL" id="CENE01000003">
    <property type="protein sequence ID" value="CEQ39422.1"/>
    <property type="molecule type" value="Genomic_DNA"/>
</dbReference>
<feature type="binding site" evidence="8">
    <location>
        <position position="384"/>
    </location>
    <ligand>
        <name>Zn(2+)</name>
        <dbReference type="ChEBI" id="CHEBI:29105"/>
        <label>2</label>
    </ligand>
</feature>
<feature type="domain" description="Zinc finger PHD-type" evidence="10">
    <location>
        <begin position="345"/>
        <end position="385"/>
    </location>
</feature>
<evidence type="ECO:0000256" key="2">
    <source>
        <dbReference type="ARBA" id="ARBA00010210"/>
    </source>
</evidence>
<feature type="binding site" evidence="8">
    <location>
        <position position="346"/>
    </location>
    <ligand>
        <name>Zn(2+)</name>
        <dbReference type="ChEBI" id="CHEBI:29105"/>
        <label>1</label>
    </ligand>
</feature>
<feature type="binding site" evidence="8">
    <location>
        <position position="354"/>
    </location>
    <ligand>
        <name>Zn(2+)</name>
        <dbReference type="ChEBI" id="CHEBI:29105"/>
        <label>2</label>
    </ligand>
</feature>
<dbReference type="CDD" id="cd15505">
    <property type="entry name" value="PHD_ING"/>
    <property type="match status" value="1"/>
</dbReference>
<organism evidence="12 13">
    <name type="scientific">Sporidiobolus salmonicolor</name>
    <name type="common">Yeast-like fungus</name>
    <name type="synonym">Sporobolomyces salmonicolor</name>
    <dbReference type="NCBI Taxonomy" id="5005"/>
    <lineage>
        <taxon>Eukaryota</taxon>
        <taxon>Fungi</taxon>
        <taxon>Dikarya</taxon>
        <taxon>Basidiomycota</taxon>
        <taxon>Pucciniomycotina</taxon>
        <taxon>Microbotryomycetes</taxon>
        <taxon>Sporidiobolales</taxon>
        <taxon>Sporidiobolaceae</taxon>
        <taxon>Sporobolomyces</taxon>
    </lineage>
</organism>
<dbReference type="AlphaFoldDB" id="A0A0D6EHC1"/>
<feature type="compositionally biased region" description="Acidic residues" evidence="9">
    <location>
        <begin position="61"/>
        <end position="71"/>
    </location>
</feature>
<feature type="binding site" evidence="8">
    <location>
        <position position="365"/>
    </location>
    <ligand>
        <name>Zn(2+)</name>
        <dbReference type="ChEBI" id="CHEBI:29105"/>
        <label>1</label>
    </ligand>
</feature>
<evidence type="ECO:0000259" key="11">
    <source>
        <dbReference type="SMART" id="SM01408"/>
    </source>
</evidence>
<keyword evidence="3 8" id="KW-0479">Metal-binding</keyword>
<keyword evidence="5 8" id="KW-0862">Zinc</keyword>
<feature type="binding site" evidence="8">
    <location>
        <position position="348"/>
    </location>
    <ligand>
        <name>Zn(2+)</name>
        <dbReference type="ChEBI" id="CHEBI:29105"/>
        <label>1</label>
    </ligand>
</feature>
<feature type="domain" description="Inhibitor of growth protein N-terminal histone-binding" evidence="11">
    <location>
        <begin position="80"/>
        <end position="242"/>
    </location>
</feature>
<gene>
    <name evidence="12" type="primary">SPOSA6832_00936</name>
</gene>
<proteinExistence type="inferred from homology"/>
<dbReference type="PANTHER" id="PTHR10333">
    <property type="entry name" value="INHIBITOR OF GROWTH PROTEIN"/>
    <property type="match status" value="1"/>
</dbReference>
<evidence type="ECO:0000259" key="10">
    <source>
        <dbReference type="SMART" id="SM00249"/>
    </source>
</evidence>
<dbReference type="InterPro" id="IPR011011">
    <property type="entry name" value="Znf_FYVE_PHD"/>
</dbReference>
<evidence type="ECO:0000256" key="6">
    <source>
        <dbReference type="ARBA" id="ARBA00022853"/>
    </source>
</evidence>
<dbReference type="GO" id="GO:0000785">
    <property type="term" value="C:chromatin"/>
    <property type="evidence" value="ECO:0007669"/>
    <property type="project" value="UniProtKB-ARBA"/>
</dbReference>
<evidence type="ECO:0000256" key="1">
    <source>
        <dbReference type="ARBA" id="ARBA00004123"/>
    </source>
</evidence>
<keyword evidence="4" id="KW-0863">Zinc-finger</keyword>
<dbReference type="Proteomes" id="UP000243876">
    <property type="component" value="Unassembled WGS sequence"/>
</dbReference>
<feature type="compositionally biased region" description="Basic and acidic residues" evidence="9">
    <location>
        <begin position="304"/>
        <end position="334"/>
    </location>
</feature>
<dbReference type="GO" id="GO:0005634">
    <property type="term" value="C:nucleus"/>
    <property type="evidence" value="ECO:0007669"/>
    <property type="project" value="UniProtKB-SubCell"/>
</dbReference>
<evidence type="ECO:0000256" key="5">
    <source>
        <dbReference type="ARBA" id="ARBA00022833"/>
    </source>
</evidence>
<accession>A0A0D6EHC1</accession>
<keyword evidence="7" id="KW-0539">Nucleus</keyword>
<dbReference type="OrthoDB" id="5411773at2759"/>
<evidence type="ECO:0000313" key="12">
    <source>
        <dbReference type="EMBL" id="CEQ39422.1"/>
    </source>
</evidence>
<evidence type="ECO:0000256" key="8">
    <source>
        <dbReference type="PIRSR" id="PIRSR628651-51"/>
    </source>
</evidence>
<dbReference type="InterPro" id="IPR028651">
    <property type="entry name" value="ING_fam"/>
</dbReference>
<evidence type="ECO:0000256" key="9">
    <source>
        <dbReference type="SAM" id="MobiDB-lite"/>
    </source>
</evidence>
<dbReference type="InterPro" id="IPR013083">
    <property type="entry name" value="Znf_RING/FYVE/PHD"/>
</dbReference>
<feature type="compositionally biased region" description="Low complexity" evidence="9">
    <location>
        <begin position="169"/>
        <end position="185"/>
    </location>
</feature>
<name>A0A0D6EHC1_SPOSA</name>
<dbReference type="PANTHER" id="PTHR10333:SF42">
    <property type="entry name" value="INHIBITOR OF GROWTH PROTEIN 5"/>
    <property type="match status" value="1"/>
</dbReference>
<reference evidence="13" key="1">
    <citation type="submission" date="2015-02" db="EMBL/GenBank/DDBJ databases">
        <authorList>
            <person name="Gon?alves P."/>
        </authorList>
    </citation>
    <scope>NUCLEOTIDE SEQUENCE [LARGE SCALE GENOMIC DNA]</scope>
</reference>
<evidence type="ECO:0000256" key="7">
    <source>
        <dbReference type="ARBA" id="ARBA00023242"/>
    </source>
</evidence>
<dbReference type="GO" id="GO:0008270">
    <property type="term" value="F:zinc ion binding"/>
    <property type="evidence" value="ECO:0007669"/>
    <property type="project" value="UniProtKB-KW"/>
</dbReference>
<evidence type="ECO:0000256" key="3">
    <source>
        <dbReference type="ARBA" id="ARBA00022723"/>
    </source>
</evidence>
<feature type="compositionally biased region" description="Basic and acidic residues" evidence="9">
    <location>
        <begin position="281"/>
        <end position="296"/>
    </location>
</feature>
<keyword evidence="6" id="KW-0156">Chromatin regulator</keyword>
<keyword evidence="13" id="KW-1185">Reference proteome</keyword>
<dbReference type="Gene3D" id="3.30.40.10">
    <property type="entry name" value="Zinc/RING finger domain, C3HC4 (zinc finger)"/>
    <property type="match status" value="1"/>
</dbReference>
<protein>
    <submittedName>
        <fullName evidence="12">SPOSA6832_00936-mRNA-1:cds</fullName>
    </submittedName>
</protein>
<dbReference type="GO" id="GO:0006355">
    <property type="term" value="P:regulation of DNA-templated transcription"/>
    <property type="evidence" value="ECO:0007669"/>
    <property type="project" value="TreeGrafter"/>
</dbReference>
<sequence>MALTPRPSKRRRTDSTAASQPPSANQPRAHSVELAAPTIADAMDDAPAQLDKSEQRSKDGEDQDRTDDEMEEKWRIWDMIAEEYHDSEPPPLPLINRSRLDTIVSPPAVVSELPLEYQRTFMLMRELEDEQQGPFFQPSPLPRTANLPFRPETAHTASLKTLLEAHIHSTSNPSSAPSPAPSGSTLDAPLPPSRAAKERLATLGNAARSAIRAGEDKVGLAITLYEAVDRHIRRLDADLLKYEDSLVIGLRSGTLPSHDAPAATLKSPPGATTSRGAIALGEREAYDSVAGEDTKRSTRKKQGRSPEEVEKEREWKRRREMQKQERAEKKKEEEGMPIDPNEPTYCYCSRMIACENDDCSREWFHLECVNLERAPEGTWYCNDCIVELDIDPKTMKKRK</sequence>
<dbReference type="InterPro" id="IPR001965">
    <property type="entry name" value="Znf_PHD"/>
</dbReference>
<dbReference type="CDD" id="cd16859">
    <property type="entry name" value="ING_ING4_5"/>
    <property type="match status" value="1"/>
</dbReference>
<evidence type="ECO:0000313" key="13">
    <source>
        <dbReference type="Proteomes" id="UP000243876"/>
    </source>
</evidence>
<dbReference type="InterPro" id="IPR024610">
    <property type="entry name" value="ING_N_histone-binding"/>
</dbReference>
<dbReference type="Gene3D" id="6.10.140.1740">
    <property type="match status" value="1"/>
</dbReference>
<feature type="compositionally biased region" description="Polar residues" evidence="9">
    <location>
        <begin position="15"/>
        <end position="28"/>
    </location>
</feature>
<dbReference type="SUPFAM" id="SSF57903">
    <property type="entry name" value="FYVE/PHD zinc finger"/>
    <property type="match status" value="1"/>
</dbReference>
<feature type="binding site" evidence="8">
    <location>
        <position position="359"/>
    </location>
    <ligand>
        <name>Zn(2+)</name>
        <dbReference type="ChEBI" id="CHEBI:29105"/>
        <label>2</label>
    </ligand>
</feature>
<dbReference type="SMART" id="SM00249">
    <property type="entry name" value="PHD"/>
    <property type="match status" value="1"/>
</dbReference>
<feature type="binding site" evidence="8">
    <location>
        <position position="368"/>
    </location>
    <ligand>
        <name>Zn(2+)</name>
        <dbReference type="ChEBI" id="CHEBI:29105"/>
        <label>1</label>
    </ligand>
</feature>
<feature type="compositionally biased region" description="Basic and acidic residues" evidence="9">
    <location>
        <begin position="51"/>
        <end position="60"/>
    </location>
</feature>
<dbReference type="Pfam" id="PF12998">
    <property type="entry name" value="ING"/>
    <property type="match status" value="1"/>
</dbReference>
<feature type="region of interest" description="Disordered" evidence="9">
    <location>
        <begin position="253"/>
        <end position="336"/>
    </location>
</feature>
<feature type="region of interest" description="Disordered" evidence="9">
    <location>
        <begin position="1"/>
        <end position="71"/>
    </location>
</feature>
<comment type="subcellular location">
    <subcellularLocation>
        <location evidence="1">Nucleus</location>
    </subcellularLocation>
</comment>
<feature type="binding site" evidence="8">
    <location>
        <position position="381"/>
    </location>
    <ligand>
        <name>Zn(2+)</name>
        <dbReference type="ChEBI" id="CHEBI:29105"/>
        <label>2</label>
    </ligand>
</feature>
<evidence type="ECO:0000256" key="4">
    <source>
        <dbReference type="ARBA" id="ARBA00022771"/>
    </source>
</evidence>
<dbReference type="GO" id="GO:0006325">
    <property type="term" value="P:chromatin organization"/>
    <property type="evidence" value="ECO:0007669"/>
    <property type="project" value="UniProtKB-KW"/>
</dbReference>
<comment type="similarity">
    <text evidence="2">Belongs to the ING family.</text>
</comment>
<dbReference type="SMART" id="SM01408">
    <property type="entry name" value="ING"/>
    <property type="match status" value="1"/>
</dbReference>
<feature type="region of interest" description="Disordered" evidence="9">
    <location>
        <begin position="168"/>
        <end position="192"/>
    </location>
</feature>